<dbReference type="PANTHER" id="PTHR43047">
    <property type="entry name" value="TWO-COMPONENT HISTIDINE PROTEIN KINASE"/>
    <property type="match status" value="1"/>
</dbReference>
<organism evidence="22 23">
    <name type="scientific">Defluviimonas salinarum</name>
    <dbReference type="NCBI Taxonomy" id="2992147"/>
    <lineage>
        <taxon>Bacteria</taxon>
        <taxon>Pseudomonadati</taxon>
        <taxon>Pseudomonadota</taxon>
        <taxon>Alphaproteobacteria</taxon>
        <taxon>Rhodobacterales</taxon>
        <taxon>Paracoccaceae</taxon>
        <taxon>Albidovulum</taxon>
    </lineage>
</organism>
<dbReference type="GO" id="GO:0005524">
    <property type="term" value="F:ATP binding"/>
    <property type="evidence" value="ECO:0007669"/>
    <property type="project" value="UniProtKB-KW"/>
</dbReference>
<dbReference type="SMART" id="SM00387">
    <property type="entry name" value="HATPase_c"/>
    <property type="match status" value="1"/>
</dbReference>
<evidence type="ECO:0000256" key="3">
    <source>
        <dbReference type="ARBA" id="ARBA00012438"/>
    </source>
</evidence>
<evidence type="ECO:0000256" key="5">
    <source>
        <dbReference type="ARBA" id="ARBA00022519"/>
    </source>
</evidence>
<keyword evidence="10 22" id="KW-0547">Nucleotide-binding</keyword>
<accession>A0ABT3J6J6</accession>
<dbReference type="Pfam" id="PF00512">
    <property type="entry name" value="HisKA"/>
    <property type="match status" value="1"/>
</dbReference>
<evidence type="ECO:0000256" key="12">
    <source>
        <dbReference type="ARBA" id="ARBA00023012"/>
    </source>
</evidence>
<dbReference type="Pfam" id="PF00672">
    <property type="entry name" value="HAMP"/>
    <property type="match status" value="1"/>
</dbReference>
<dbReference type="SMART" id="SM00388">
    <property type="entry name" value="HisKA"/>
    <property type="match status" value="1"/>
</dbReference>
<dbReference type="CDD" id="cd16922">
    <property type="entry name" value="HATPase_EvgS-ArcB-TorS-like"/>
    <property type="match status" value="1"/>
</dbReference>
<dbReference type="SMART" id="SM00304">
    <property type="entry name" value="HAMP"/>
    <property type="match status" value="1"/>
</dbReference>
<dbReference type="Gene3D" id="3.30.565.10">
    <property type="entry name" value="Histidine kinase-like ATPase, C-terminal domain"/>
    <property type="match status" value="1"/>
</dbReference>
<dbReference type="RefSeq" id="WP_264772829.1">
    <property type="nucleotide sequence ID" value="NZ_JAPDOG010000017.1"/>
</dbReference>
<dbReference type="SMART" id="SM00448">
    <property type="entry name" value="REC"/>
    <property type="match status" value="1"/>
</dbReference>
<keyword evidence="16" id="KW-0175">Coiled coil</keyword>
<dbReference type="SUPFAM" id="SSF47384">
    <property type="entry name" value="Homodimeric domain of signal transducing histidine kinase"/>
    <property type="match status" value="1"/>
</dbReference>
<dbReference type="InterPro" id="IPR005467">
    <property type="entry name" value="His_kinase_dom"/>
</dbReference>
<keyword evidence="4" id="KW-1003">Cell membrane</keyword>
<evidence type="ECO:0000259" key="19">
    <source>
        <dbReference type="PROSITE" id="PS50110"/>
    </source>
</evidence>
<feature type="domain" description="HAMP" evidence="20">
    <location>
        <begin position="352"/>
        <end position="404"/>
    </location>
</feature>
<dbReference type="Pfam" id="PF02518">
    <property type="entry name" value="HATPase_c"/>
    <property type="match status" value="1"/>
</dbReference>
<dbReference type="Gene3D" id="1.10.8.500">
    <property type="entry name" value="HAMP domain in histidine kinase"/>
    <property type="match status" value="1"/>
</dbReference>
<evidence type="ECO:0000256" key="4">
    <source>
        <dbReference type="ARBA" id="ARBA00022475"/>
    </source>
</evidence>
<dbReference type="InterPro" id="IPR001789">
    <property type="entry name" value="Sig_transdc_resp-reg_receiver"/>
</dbReference>
<dbReference type="Gene3D" id="1.20.120.160">
    <property type="entry name" value="HPT domain"/>
    <property type="match status" value="1"/>
</dbReference>
<feature type="modified residue" description="4-aspartylphosphate" evidence="15">
    <location>
        <position position="739"/>
    </location>
</feature>
<dbReference type="Gene3D" id="1.10.287.130">
    <property type="match status" value="1"/>
</dbReference>
<dbReference type="EMBL" id="JAPDOG010000017">
    <property type="protein sequence ID" value="MCW3783298.1"/>
    <property type="molecule type" value="Genomic_DNA"/>
</dbReference>
<evidence type="ECO:0000313" key="23">
    <source>
        <dbReference type="Proteomes" id="UP001207582"/>
    </source>
</evidence>
<dbReference type="InterPro" id="IPR008207">
    <property type="entry name" value="Sig_transdc_His_kin_Hpt_dom"/>
</dbReference>
<dbReference type="Gene3D" id="3.40.50.2300">
    <property type="match status" value="1"/>
</dbReference>
<dbReference type="EC" id="2.7.13.3" evidence="3"/>
<evidence type="ECO:0000259" key="21">
    <source>
        <dbReference type="PROSITE" id="PS50894"/>
    </source>
</evidence>
<keyword evidence="13 17" id="KW-0472">Membrane</keyword>
<dbReference type="Pfam" id="PF01627">
    <property type="entry name" value="Hpt"/>
    <property type="match status" value="1"/>
</dbReference>
<keyword evidence="8 17" id="KW-0812">Transmembrane</keyword>
<evidence type="ECO:0000256" key="11">
    <source>
        <dbReference type="ARBA" id="ARBA00022989"/>
    </source>
</evidence>
<feature type="domain" description="HPt" evidence="21">
    <location>
        <begin position="818"/>
        <end position="907"/>
    </location>
</feature>
<dbReference type="InterPro" id="IPR004358">
    <property type="entry name" value="Sig_transdc_His_kin-like_C"/>
</dbReference>
<dbReference type="PRINTS" id="PR00344">
    <property type="entry name" value="BCTRLSENSOR"/>
</dbReference>
<reference evidence="22 23" key="1">
    <citation type="submission" date="2022-10" db="EMBL/GenBank/DDBJ databases">
        <title>Defluviimonas sp. CAU 1641 isolated from mud.</title>
        <authorList>
            <person name="Kim W."/>
        </authorList>
    </citation>
    <scope>NUCLEOTIDE SEQUENCE [LARGE SCALE GENOMIC DNA]</scope>
    <source>
        <strain evidence="22 23">CAU 1641</strain>
    </source>
</reference>
<dbReference type="InterPro" id="IPR003660">
    <property type="entry name" value="HAMP_dom"/>
</dbReference>
<feature type="modified residue" description="Phosphohistidine" evidence="14">
    <location>
        <position position="857"/>
    </location>
</feature>
<evidence type="ECO:0000313" key="22">
    <source>
        <dbReference type="EMBL" id="MCW3783298.1"/>
    </source>
</evidence>
<evidence type="ECO:0000256" key="10">
    <source>
        <dbReference type="ARBA" id="ARBA00022840"/>
    </source>
</evidence>
<evidence type="ECO:0000259" key="18">
    <source>
        <dbReference type="PROSITE" id="PS50109"/>
    </source>
</evidence>
<keyword evidence="23" id="KW-1185">Reference proteome</keyword>
<evidence type="ECO:0000256" key="8">
    <source>
        <dbReference type="ARBA" id="ARBA00022692"/>
    </source>
</evidence>
<keyword evidence="11 17" id="KW-1133">Transmembrane helix</keyword>
<dbReference type="InterPro" id="IPR011006">
    <property type="entry name" value="CheY-like_superfamily"/>
</dbReference>
<evidence type="ECO:0000256" key="2">
    <source>
        <dbReference type="ARBA" id="ARBA00004429"/>
    </source>
</evidence>
<feature type="transmembrane region" description="Helical" evidence="17">
    <location>
        <begin position="12"/>
        <end position="31"/>
    </location>
</feature>
<feature type="transmembrane region" description="Helical" evidence="17">
    <location>
        <begin position="327"/>
        <end position="349"/>
    </location>
</feature>
<evidence type="ECO:0000256" key="14">
    <source>
        <dbReference type="PROSITE-ProRule" id="PRU00110"/>
    </source>
</evidence>
<keyword evidence="6 15" id="KW-0597">Phosphoprotein</keyword>
<dbReference type="PROSITE" id="PS50894">
    <property type="entry name" value="HPT"/>
    <property type="match status" value="1"/>
</dbReference>
<keyword evidence="12" id="KW-0902">Two-component regulatory system</keyword>
<evidence type="ECO:0000256" key="6">
    <source>
        <dbReference type="ARBA" id="ARBA00022553"/>
    </source>
</evidence>
<dbReference type="SUPFAM" id="SSF158472">
    <property type="entry name" value="HAMP domain-like"/>
    <property type="match status" value="1"/>
</dbReference>
<dbReference type="CDD" id="cd06225">
    <property type="entry name" value="HAMP"/>
    <property type="match status" value="1"/>
</dbReference>
<feature type="coiled-coil region" evidence="16">
    <location>
        <begin position="385"/>
        <end position="412"/>
    </location>
</feature>
<dbReference type="InterPro" id="IPR036097">
    <property type="entry name" value="HisK_dim/P_sf"/>
</dbReference>
<protein>
    <recommendedName>
        <fullName evidence="3">histidine kinase</fullName>
        <ecNumber evidence="3">2.7.13.3</ecNumber>
    </recommendedName>
</protein>
<sequence length="922" mass="97356">MRRTRFDTRLIQILSAMGAIAIMVGVAAIAVNRHLVRTHDALMRSSLPATELTSRIDASAAVVGTLAQALVQADTSADLDRIAEALAGAVDSLERGARELGAVRRGAAPPGTERGAAGIVAQMTGEGHDLLRLSDRIAVQAAGIDEMGGRLDGLIEAQIDLARLRVTAGIAGVYSHPERDARRILDQLADRYFFGFERLAELARIVDAARLMLQQVPVSGTPEALAAAGADLTDRLGLAERRVIYMPSPSAREEAQAILVRLRGAAGPGGLLSLQAERMALQSSIATGSERLRQIIATLSAEARQARDAAQAEALAEITRAERVSSWLAAALFVLVLASVVTASALWLYARRQIVTRLADLSRRIVSVARGDFGAPMPISGHDEIGRMEKALNILRRRMREAARLRESLEDAVIARTGDVVAEMRASDAARAEAEAASRSKTEFLARMSHEIRTPLNGIIGMLGLLEAEVTGPGQLERVRTAHRAARELLEITNDILSYASSEDRANRGNAVHFRLRELVGQLGHQLHSLAGAKGLEAVVDLAEPAPPVLCGDVVKIRQVVGNLVSNAVKYTRRGTVALSVDHAVEAATGRHVVSFTVADTGIGMTREAIARAFDAYERADSARRSGIEGMGLGLAISRNLTEALGGALSVESEPGIGSRFTLTVPLLPGEPDAVAEDEAPLAAHDFGRDVLVIEDNAVNRMVARGYLERLGCRVEEAETGAAGIRLAAERPFDLILIDLDLPDIEGGEVALRIGGGARLAILTAHLIEDTAENRARLSVGRILTKPVSPRALAELLEGSKPAPVDGTAVAESLRGDIADLGADVTGRIVGTFLGDLPEALEAIVSATPERQRKAAHRLKGAAANFRLAALCDVLGRIEAAPEGADAALIGRMRAAADSAAATLRAAAAAEGLQTEAGSTNL</sequence>
<dbReference type="InterPro" id="IPR003661">
    <property type="entry name" value="HisK_dim/P_dom"/>
</dbReference>
<comment type="subcellular location">
    <subcellularLocation>
        <location evidence="2">Cell inner membrane</location>
        <topology evidence="2">Multi-pass membrane protein</topology>
    </subcellularLocation>
</comment>
<dbReference type="InterPro" id="IPR036641">
    <property type="entry name" value="HPT_dom_sf"/>
</dbReference>
<evidence type="ECO:0000256" key="7">
    <source>
        <dbReference type="ARBA" id="ARBA00022679"/>
    </source>
</evidence>
<evidence type="ECO:0000256" key="1">
    <source>
        <dbReference type="ARBA" id="ARBA00000085"/>
    </source>
</evidence>
<dbReference type="PROSITE" id="PS50110">
    <property type="entry name" value="RESPONSE_REGULATORY"/>
    <property type="match status" value="1"/>
</dbReference>
<dbReference type="InterPro" id="IPR038188">
    <property type="entry name" value="TorS_sensor_sf"/>
</dbReference>
<evidence type="ECO:0000256" key="13">
    <source>
        <dbReference type="ARBA" id="ARBA00023136"/>
    </source>
</evidence>
<gene>
    <name evidence="22" type="ORF">OM960_17245</name>
</gene>
<dbReference type="SUPFAM" id="SSF55874">
    <property type="entry name" value="ATPase domain of HSP90 chaperone/DNA topoisomerase II/histidine kinase"/>
    <property type="match status" value="1"/>
</dbReference>
<dbReference type="SUPFAM" id="SSF52172">
    <property type="entry name" value="CheY-like"/>
    <property type="match status" value="1"/>
</dbReference>
<feature type="domain" description="Response regulatory" evidence="19">
    <location>
        <begin position="690"/>
        <end position="801"/>
    </location>
</feature>
<evidence type="ECO:0000256" key="17">
    <source>
        <dbReference type="SAM" id="Phobius"/>
    </source>
</evidence>
<dbReference type="Gene3D" id="1.20.58.920">
    <property type="match status" value="1"/>
</dbReference>
<dbReference type="CDD" id="cd00082">
    <property type="entry name" value="HisKA"/>
    <property type="match status" value="1"/>
</dbReference>
<feature type="domain" description="Histidine kinase" evidence="18">
    <location>
        <begin position="447"/>
        <end position="669"/>
    </location>
</feature>
<dbReference type="Pfam" id="PF00072">
    <property type="entry name" value="Response_reg"/>
    <property type="match status" value="1"/>
</dbReference>
<comment type="catalytic activity">
    <reaction evidence="1">
        <text>ATP + protein L-histidine = ADP + protein N-phospho-L-histidine.</text>
        <dbReference type="EC" id="2.7.13.3"/>
    </reaction>
</comment>
<evidence type="ECO:0000256" key="15">
    <source>
        <dbReference type="PROSITE-ProRule" id="PRU00169"/>
    </source>
</evidence>
<dbReference type="InterPro" id="IPR003594">
    <property type="entry name" value="HATPase_dom"/>
</dbReference>
<dbReference type="CDD" id="cd17546">
    <property type="entry name" value="REC_hyHK_CKI1_RcsC-like"/>
    <property type="match status" value="1"/>
</dbReference>
<keyword evidence="5" id="KW-0997">Cell inner membrane</keyword>
<keyword evidence="9" id="KW-0418">Kinase</keyword>
<name>A0ABT3J6J6_9RHOB</name>
<dbReference type="InterPro" id="IPR036890">
    <property type="entry name" value="HATPase_C_sf"/>
</dbReference>
<dbReference type="SUPFAM" id="SSF47226">
    <property type="entry name" value="Histidine-containing phosphotransfer domain, HPT domain"/>
    <property type="match status" value="1"/>
</dbReference>
<proteinExistence type="predicted"/>
<comment type="caution">
    <text evidence="22">The sequence shown here is derived from an EMBL/GenBank/DDBJ whole genome shotgun (WGS) entry which is preliminary data.</text>
</comment>
<keyword evidence="10 22" id="KW-0067">ATP-binding</keyword>
<evidence type="ECO:0000256" key="9">
    <source>
        <dbReference type="ARBA" id="ARBA00022777"/>
    </source>
</evidence>
<dbReference type="PROSITE" id="PS50109">
    <property type="entry name" value="HIS_KIN"/>
    <property type="match status" value="1"/>
</dbReference>
<evidence type="ECO:0000259" key="20">
    <source>
        <dbReference type="PROSITE" id="PS50885"/>
    </source>
</evidence>
<dbReference type="PROSITE" id="PS50885">
    <property type="entry name" value="HAMP"/>
    <property type="match status" value="1"/>
</dbReference>
<dbReference type="Proteomes" id="UP001207582">
    <property type="component" value="Unassembled WGS sequence"/>
</dbReference>
<evidence type="ECO:0000256" key="16">
    <source>
        <dbReference type="SAM" id="Coils"/>
    </source>
</evidence>
<keyword evidence="7" id="KW-0808">Transferase</keyword>